<evidence type="ECO:0000256" key="2">
    <source>
        <dbReference type="ARBA" id="ARBA00017823"/>
    </source>
</evidence>
<gene>
    <name evidence="10" type="primary">flgM</name>
    <name evidence="10" type="ORF">CXB77_13540</name>
</gene>
<sequence>MLMDIKSLTGNNHRTETANSAAKARVSAGLTASVVNNVSGEITKPDQPVRTTSAHFVETIALTEQASVAPAFRGSTQGMNATGESVTLTPTALTMTAALNNAAEVPFDSNKVAKIKAAIAEGRYPIDNQRLAQRMLDFEEMFTR</sequence>
<dbReference type="Proteomes" id="UP000239936">
    <property type="component" value="Unassembled WGS sequence"/>
</dbReference>
<evidence type="ECO:0000256" key="3">
    <source>
        <dbReference type="ARBA" id="ARBA00022491"/>
    </source>
</evidence>
<feature type="domain" description="Anti-sigma-28 factor FlgM C-terminal" evidence="9">
    <location>
        <begin position="85"/>
        <end position="137"/>
    </location>
</feature>
<dbReference type="OrthoDB" id="5738369at2"/>
<evidence type="ECO:0000256" key="1">
    <source>
        <dbReference type="ARBA" id="ARBA00005322"/>
    </source>
</evidence>
<keyword evidence="6" id="KW-0804">Transcription</keyword>
<keyword evidence="11" id="KW-1185">Reference proteome</keyword>
<dbReference type="InterPro" id="IPR031316">
    <property type="entry name" value="FlgM_C"/>
</dbReference>
<accession>A0A2S7XNG2</accession>
<comment type="similarity">
    <text evidence="1">Belongs to the FlgM family.</text>
</comment>
<comment type="function">
    <text evidence="7">Responsible for the coupling of flagellin expression to flagellar assembly by preventing expression of the flagellin genes when a component of the middle class of proteins is defective. It negatively regulates flagellar genes by inhibiting the activity of FliA by directly binding to FliA.</text>
</comment>
<dbReference type="Pfam" id="PF04316">
    <property type="entry name" value="FlgM"/>
    <property type="match status" value="1"/>
</dbReference>
<keyword evidence="10" id="KW-0969">Cilium</keyword>
<keyword evidence="10" id="KW-0282">Flagellum</keyword>
<reference evidence="10 11" key="1">
    <citation type="submission" date="2018-01" db="EMBL/GenBank/DDBJ databases">
        <title>The complete genome sequence of Chromatium okenii LaCa, a purple sulfur bacterium with a turbulent life.</title>
        <authorList>
            <person name="Luedin S.M."/>
            <person name="Liechti N."/>
            <person name="Storelli N."/>
            <person name="Danza F."/>
            <person name="Wittwer M."/>
            <person name="Pothier J.F."/>
            <person name="Tonolla M.A."/>
        </authorList>
    </citation>
    <scope>NUCLEOTIDE SEQUENCE [LARGE SCALE GENOMIC DNA]</scope>
    <source>
        <strain evidence="10 11">LaCa</strain>
    </source>
</reference>
<dbReference type="NCBIfam" id="TIGR03824">
    <property type="entry name" value="FlgM_jcvi"/>
    <property type="match status" value="1"/>
</dbReference>
<keyword evidence="4" id="KW-1005">Bacterial flagellum biogenesis</keyword>
<evidence type="ECO:0000256" key="5">
    <source>
        <dbReference type="ARBA" id="ARBA00023015"/>
    </source>
</evidence>
<evidence type="ECO:0000256" key="7">
    <source>
        <dbReference type="ARBA" id="ARBA00024739"/>
    </source>
</evidence>
<protein>
    <recommendedName>
        <fullName evidence="2">Negative regulator of flagellin synthesis</fullName>
    </recommendedName>
    <alternativeName>
        <fullName evidence="8">Anti-sigma-28 factor</fullName>
    </alternativeName>
</protein>
<keyword evidence="3" id="KW-0678">Repressor</keyword>
<evidence type="ECO:0000313" key="10">
    <source>
        <dbReference type="EMBL" id="PQJ95270.1"/>
    </source>
</evidence>
<keyword evidence="5" id="KW-0805">Transcription regulation</keyword>
<evidence type="ECO:0000259" key="9">
    <source>
        <dbReference type="Pfam" id="PF04316"/>
    </source>
</evidence>
<evidence type="ECO:0000256" key="6">
    <source>
        <dbReference type="ARBA" id="ARBA00023163"/>
    </source>
</evidence>
<organism evidence="10 11">
    <name type="scientific">Chromatium okenii</name>
    <dbReference type="NCBI Taxonomy" id="61644"/>
    <lineage>
        <taxon>Bacteria</taxon>
        <taxon>Pseudomonadati</taxon>
        <taxon>Pseudomonadota</taxon>
        <taxon>Gammaproteobacteria</taxon>
        <taxon>Chromatiales</taxon>
        <taxon>Chromatiaceae</taxon>
        <taxon>Chromatium</taxon>
    </lineage>
</organism>
<keyword evidence="10" id="KW-0966">Cell projection</keyword>
<proteinExistence type="inferred from homology"/>
<name>A0A2S7XNG2_9GAMM</name>
<dbReference type="InterPro" id="IPR007412">
    <property type="entry name" value="FlgM"/>
</dbReference>
<dbReference type="InterPro" id="IPR035890">
    <property type="entry name" value="Anti-sigma-28_factor_FlgM_sf"/>
</dbReference>
<dbReference type="EMBL" id="PPGH01000037">
    <property type="protein sequence ID" value="PQJ95270.1"/>
    <property type="molecule type" value="Genomic_DNA"/>
</dbReference>
<dbReference type="AlphaFoldDB" id="A0A2S7XNG2"/>
<dbReference type="GO" id="GO:0044781">
    <property type="term" value="P:bacterial-type flagellum organization"/>
    <property type="evidence" value="ECO:0007669"/>
    <property type="project" value="UniProtKB-KW"/>
</dbReference>
<dbReference type="SUPFAM" id="SSF101498">
    <property type="entry name" value="Anti-sigma factor FlgM"/>
    <property type="match status" value="1"/>
</dbReference>
<dbReference type="GO" id="GO:0045892">
    <property type="term" value="P:negative regulation of DNA-templated transcription"/>
    <property type="evidence" value="ECO:0007669"/>
    <property type="project" value="InterPro"/>
</dbReference>
<evidence type="ECO:0000256" key="8">
    <source>
        <dbReference type="ARBA" id="ARBA00030117"/>
    </source>
</evidence>
<evidence type="ECO:0000313" key="11">
    <source>
        <dbReference type="Proteomes" id="UP000239936"/>
    </source>
</evidence>
<evidence type="ECO:0000256" key="4">
    <source>
        <dbReference type="ARBA" id="ARBA00022795"/>
    </source>
</evidence>
<comment type="caution">
    <text evidence="10">The sequence shown here is derived from an EMBL/GenBank/DDBJ whole genome shotgun (WGS) entry which is preliminary data.</text>
</comment>